<dbReference type="NCBIfam" id="NF005822">
    <property type="entry name" value="PRK07708.1"/>
    <property type="match status" value="1"/>
</dbReference>
<dbReference type="SUPFAM" id="SSF53098">
    <property type="entry name" value="Ribonuclease H-like"/>
    <property type="match status" value="1"/>
</dbReference>
<dbReference type="RefSeq" id="WP_377280097.1">
    <property type="nucleotide sequence ID" value="NZ_JBHSGL010000015.1"/>
</dbReference>
<feature type="domain" description="RNase H type-1" evidence="1">
    <location>
        <begin position="70"/>
        <end position="207"/>
    </location>
</feature>
<name>A0ABV9MHR9_9BACL</name>
<reference evidence="3" key="1">
    <citation type="journal article" date="2019" name="Int. J. Syst. Evol. Microbiol.">
        <title>The Global Catalogue of Microorganisms (GCM) 10K type strain sequencing project: providing services to taxonomists for standard genome sequencing and annotation.</title>
        <authorList>
            <consortium name="The Broad Institute Genomics Platform"/>
            <consortium name="The Broad Institute Genome Sequencing Center for Infectious Disease"/>
            <person name="Wu L."/>
            <person name="Ma J."/>
        </authorList>
    </citation>
    <scope>NUCLEOTIDE SEQUENCE [LARGE SCALE GENOMIC DNA]</scope>
    <source>
        <strain evidence="3">CGMCC 1.12151</strain>
    </source>
</reference>
<dbReference type="Gene3D" id="3.30.420.10">
    <property type="entry name" value="Ribonuclease H-like superfamily/Ribonuclease H"/>
    <property type="match status" value="1"/>
</dbReference>
<sequence>MKVRIDWTYKSPKDQVLKFLSEELEANDAIQIAADLERTGRTKRLQFVDRHNSNWSLKELKNYVTEIETEPHDVIVYYDGGFDRHSKRAGLGCVIYYKQSGNDYRLRKNTAIDELESNNEAEYAALMMAVQELELLGVHHLPVRFIGDSRILVNQMTGEWAVPEQTLARWADRIDQRLEKLGIHPEYEFVPRKENAEADRLATQALNYTAIESLTDISAANE</sequence>
<dbReference type="InterPro" id="IPR012337">
    <property type="entry name" value="RNaseH-like_sf"/>
</dbReference>
<comment type="caution">
    <text evidence="2">The sequence shown here is derived from an EMBL/GenBank/DDBJ whole genome shotgun (WGS) entry which is preliminary data.</text>
</comment>
<evidence type="ECO:0000313" key="3">
    <source>
        <dbReference type="Proteomes" id="UP001595932"/>
    </source>
</evidence>
<dbReference type="PANTHER" id="PTHR46387:SF2">
    <property type="entry name" value="RIBONUCLEASE HI"/>
    <property type="match status" value="1"/>
</dbReference>
<keyword evidence="3" id="KW-1185">Reference proteome</keyword>
<dbReference type="InterPro" id="IPR002156">
    <property type="entry name" value="RNaseH_domain"/>
</dbReference>
<dbReference type="EMBL" id="JBHSGL010000015">
    <property type="protein sequence ID" value="MFC4714380.1"/>
    <property type="molecule type" value="Genomic_DNA"/>
</dbReference>
<dbReference type="InterPro" id="IPR036397">
    <property type="entry name" value="RNaseH_sf"/>
</dbReference>
<protein>
    <submittedName>
        <fullName evidence="2">Reverse transcriptase-like protein</fullName>
    </submittedName>
</protein>
<dbReference type="PROSITE" id="PS50879">
    <property type="entry name" value="RNASE_H_1"/>
    <property type="match status" value="1"/>
</dbReference>
<dbReference type="PANTHER" id="PTHR46387">
    <property type="entry name" value="POLYNUCLEOTIDYL TRANSFERASE, RIBONUCLEASE H-LIKE SUPERFAMILY PROTEIN"/>
    <property type="match status" value="1"/>
</dbReference>
<evidence type="ECO:0000313" key="2">
    <source>
        <dbReference type="EMBL" id="MFC4714380.1"/>
    </source>
</evidence>
<organism evidence="2 3">
    <name type="scientific">Planococcus dechangensis</name>
    <dbReference type="NCBI Taxonomy" id="1176255"/>
    <lineage>
        <taxon>Bacteria</taxon>
        <taxon>Bacillati</taxon>
        <taxon>Bacillota</taxon>
        <taxon>Bacilli</taxon>
        <taxon>Bacillales</taxon>
        <taxon>Caryophanaceae</taxon>
        <taxon>Planococcus</taxon>
    </lineage>
</organism>
<accession>A0ABV9MHR9</accession>
<evidence type="ECO:0000259" key="1">
    <source>
        <dbReference type="PROSITE" id="PS50879"/>
    </source>
</evidence>
<dbReference type="CDD" id="cd09279">
    <property type="entry name" value="RNase_HI_like"/>
    <property type="match status" value="1"/>
</dbReference>
<dbReference type="Pfam" id="PF13456">
    <property type="entry name" value="RVT_3"/>
    <property type="match status" value="1"/>
</dbReference>
<dbReference type="Proteomes" id="UP001595932">
    <property type="component" value="Unassembled WGS sequence"/>
</dbReference>
<gene>
    <name evidence="2" type="ORF">ACFO5U_16125</name>
</gene>
<proteinExistence type="predicted"/>